<evidence type="ECO:0000256" key="5">
    <source>
        <dbReference type="ARBA" id="ARBA00047754"/>
    </source>
</evidence>
<evidence type="ECO:0000259" key="7">
    <source>
        <dbReference type="Pfam" id="PF12637"/>
    </source>
</evidence>
<dbReference type="GO" id="GO:0000166">
    <property type="term" value="F:nucleotide binding"/>
    <property type="evidence" value="ECO:0007669"/>
    <property type="project" value="UniProtKB-KW"/>
</dbReference>
<keyword evidence="4" id="KW-0547">Nucleotide-binding</keyword>
<comment type="similarity">
    <text evidence="1">Belongs to the ribonucleoside diphosphate reductase class-2 family.</text>
</comment>
<accession>A0A160U283</accession>
<proteinExistence type="inferred from homology"/>
<evidence type="ECO:0000256" key="6">
    <source>
        <dbReference type="SAM" id="MobiDB-lite"/>
    </source>
</evidence>
<dbReference type="AlphaFoldDB" id="A0A160U283"/>
<protein>
    <recommendedName>
        <fullName evidence="2">ribonucleoside-diphosphate reductase</fullName>
        <ecNumber evidence="2">1.17.4.1</ecNumber>
    </recommendedName>
</protein>
<evidence type="ECO:0000256" key="4">
    <source>
        <dbReference type="ARBA" id="ARBA00022741"/>
    </source>
</evidence>
<feature type="domain" description="TSCPD" evidence="7">
    <location>
        <begin position="528"/>
        <end position="632"/>
    </location>
</feature>
<dbReference type="GO" id="GO:0004748">
    <property type="term" value="F:ribonucleoside-diphosphate reductase activity, thioredoxin disulfide as acceptor"/>
    <property type="evidence" value="ECO:0007669"/>
    <property type="project" value="UniProtKB-EC"/>
</dbReference>
<dbReference type="EMBL" id="CZQD01000048">
    <property type="protein sequence ID" value="CUS57738.1"/>
    <property type="molecule type" value="Genomic_DNA"/>
</dbReference>
<reference evidence="8" key="1">
    <citation type="submission" date="2015-10" db="EMBL/GenBank/DDBJ databases">
        <authorList>
            <person name="Gilbert D.G."/>
        </authorList>
    </citation>
    <scope>NUCLEOTIDE SEQUENCE</scope>
</reference>
<evidence type="ECO:0000256" key="2">
    <source>
        <dbReference type="ARBA" id="ARBA00012274"/>
    </source>
</evidence>
<sequence>MKTAEIASIVEVAETDGLLSPEMEFGTAFRAAGKRRRPIAEESLRNVASAYASAGLLGASQIATAEMLERLGNAPRNAELAEAVASGLPQDILEEALRQPDGFARTAEALRIAAANNQPPPAAVFSAESADPEFDTLLLSALKEGAEILLAQDDLAPARTACRLLDVALAVSPDGLETDLLSSVAEAAGKSVGDGLLLIQGLGAAVLSLGLSYDSDDGRSVAAAICALVKAHAAGSSLAAGHASVLGLEARRATSRKSCTVAILPITDLADLMPECESEGAGPVRTVLAYSDDGPTLARCARLAISRTAPESLPTILDRVANCGGEDLEAALGADRLRDRGFSEAALDRVTRALSDGLPLNAAFSRWVLGDEIISEDLKLAPENFDSDGLALLSAMGFSRKDISNAEAAVDGTVEDVATQAFRQCGLDLSVGAEAELAFAMACSEALGGQTTVRVNGRDGLDLADKAIEAGLSALLIGIRASANEEVAERMDHILSLADELAAEAEIPHESPQSSALTGHGPNARTRLPDRRKGYIQKASVGGHKVYLHTGEFDDGALGEIFLDMHKEGAAFRSLMNNFAIATSIGLQYGVPLEEFVDAFVFTRFEPAGAVTGNDRITKATSILDYIFRELAVSYLGRDDLAEADVTHDGLGRGAGDGTRETAEFTEEAAQLISRGFSRGQLPDNIVILDKKREEKLSGEEGDDETLNAPAYLTDACPNCGSFTLFQISEDGDAECDTCGQELQDTSEVPS</sequence>
<evidence type="ECO:0000256" key="3">
    <source>
        <dbReference type="ARBA" id="ARBA00022634"/>
    </source>
</evidence>
<feature type="region of interest" description="Disordered" evidence="6">
    <location>
        <begin position="508"/>
        <end position="529"/>
    </location>
</feature>
<name>A0A160U283_9ZZZZ</name>
<organism evidence="8">
    <name type="scientific">hydrothermal vent metagenome</name>
    <dbReference type="NCBI Taxonomy" id="652676"/>
    <lineage>
        <taxon>unclassified sequences</taxon>
        <taxon>metagenomes</taxon>
        <taxon>ecological metagenomes</taxon>
    </lineage>
</organism>
<dbReference type="Pfam" id="PF12637">
    <property type="entry name" value="TSCPD"/>
    <property type="match status" value="1"/>
</dbReference>
<gene>
    <name evidence="8" type="ORF">MGWOODY_Hyp1818</name>
</gene>
<keyword evidence="3" id="KW-0237">DNA synthesis</keyword>
<dbReference type="InterPro" id="IPR024434">
    <property type="entry name" value="TSCPD_dom"/>
</dbReference>
<keyword evidence="8" id="KW-0560">Oxidoreductase</keyword>
<dbReference type="EC" id="1.17.4.1" evidence="2"/>
<comment type="catalytic activity">
    <reaction evidence="5">
        <text>a 2'-deoxyribonucleoside 5'-diphosphate + [thioredoxin]-disulfide + H2O = a ribonucleoside 5'-diphosphate + [thioredoxin]-dithiol</text>
        <dbReference type="Rhea" id="RHEA:23252"/>
        <dbReference type="Rhea" id="RHEA-COMP:10698"/>
        <dbReference type="Rhea" id="RHEA-COMP:10700"/>
        <dbReference type="ChEBI" id="CHEBI:15377"/>
        <dbReference type="ChEBI" id="CHEBI:29950"/>
        <dbReference type="ChEBI" id="CHEBI:50058"/>
        <dbReference type="ChEBI" id="CHEBI:57930"/>
        <dbReference type="ChEBI" id="CHEBI:73316"/>
        <dbReference type="EC" id="1.17.4.1"/>
    </reaction>
</comment>
<dbReference type="GO" id="GO:0071897">
    <property type="term" value="P:DNA biosynthetic process"/>
    <property type="evidence" value="ECO:0007669"/>
    <property type="project" value="UniProtKB-KW"/>
</dbReference>
<evidence type="ECO:0000256" key="1">
    <source>
        <dbReference type="ARBA" id="ARBA00007405"/>
    </source>
</evidence>
<evidence type="ECO:0000313" key="8">
    <source>
        <dbReference type="EMBL" id="CUS57738.1"/>
    </source>
</evidence>